<dbReference type="FunFam" id="3.10.50.10:FF:000006">
    <property type="entry name" value="Chitobiase, di-N-acetyl"/>
    <property type="match status" value="1"/>
</dbReference>
<dbReference type="GO" id="GO:0005764">
    <property type="term" value="C:lysosome"/>
    <property type="evidence" value="ECO:0007669"/>
    <property type="project" value="UniProtKB-SubCell"/>
</dbReference>
<keyword evidence="4" id="KW-0378">Hydrolase</keyword>
<evidence type="ECO:0000256" key="1">
    <source>
        <dbReference type="ARBA" id="ARBA00004371"/>
    </source>
</evidence>
<accession>A0A8S2DMW2</accession>
<evidence type="ECO:0000313" key="13">
    <source>
        <dbReference type="EMBL" id="CAF3707241.1"/>
    </source>
</evidence>
<evidence type="ECO:0000256" key="10">
    <source>
        <dbReference type="SAM" id="MobiDB-lite"/>
    </source>
</evidence>
<evidence type="ECO:0000256" key="6">
    <source>
        <dbReference type="ARBA" id="ARBA00023228"/>
    </source>
</evidence>
<organism evidence="12 14">
    <name type="scientific">Didymodactylos carnosus</name>
    <dbReference type="NCBI Taxonomy" id="1234261"/>
    <lineage>
        <taxon>Eukaryota</taxon>
        <taxon>Metazoa</taxon>
        <taxon>Spiralia</taxon>
        <taxon>Gnathifera</taxon>
        <taxon>Rotifera</taxon>
        <taxon>Eurotatoria</taxon>
        <taxon>Bdelloidea</taxon>
        <taxon>Philodinida</taxon>
        <taxon>Philodinidae</taxon>
        <taxon>Didymodactylos</taxon>
    </lineage>
</organism>
<feature type="non-terminal residue" evidence="12">
    <location>
        <position position="1"/>
    </location>
</feature>
<dbReference type="Gene3D" id="3.20.20.80">
    <property type="entry name" value="Glycosidases"/>
    <property type="match status" value="1"/>
</dbReference>
<dbReference type="AlphaFoldDB" id="A0A8S2DMW2"/>
<dbReference type="Proteomes" id="UP000682733">
    <property type="component" value="Unassembled WGS sequence"/>
</dbReference>
<evidence type="ECO:0000256" key="5">
    <source>
        <dbReference type="ARBA" id="ARBA00023180"/>
    </source>
</evidence>
<gene>
    <name evidence="12" type="ORF">OVA965_LOCUS11127</name>
    <name evidence="13" type="ORF">TMI583_LOCUS11123</name>
</gene>
<dbReference type="GO" id="GO:0005615">
    <property type="term" value="C:extracellular space"/>
    <property type="evidence" value="ECO:0007669"/>
    <property type="project" value="TreeGrafter"/>
</dbReference>
<dbReference type="EMBL" id="CAJOBA010004240">
    <property type="protein sequence ID" value="CAF3707241.1"/>
    <property type="molecule type" value="Genomic_DNA"/>
</dbReference>
<evidence type="ECO:0000256" key="2">
    <source>
        <dbReference type="ARBA" id="ARBA00009336"/>
    </source>
</evidence>
<name>A0A8S2DMW2_9BILA</name>
<dbReference type="InterPro" id="IPR029070">
    <property type="entry name" value="Chitinase_insertion_sf"/>
</dbReference>
<keyword evidence="5" id="KW-0325">Glycoprotein</keyword>
<feature type="compositionally biased region" description="Basic and acidic residues" evidence="10">
    <location>
        <begin position="135"/>
        <end position="149"/>
    </location>
</feature>
<dbReference type="EMBL" id="CAJNOK010004238">
    <property type="protein sequence ID" value="CAF0930618.1"/>
    <property type="molecule type" value="Genomic_DNA"/>
</dbReference>
<evidence type="ECO:0000259" key="11">
    <source>
        <dbReference type="PROSITE" id="PS51910"/>
    </source>
</evidence>
<dbReference type="InterPro" id="IPR051887">
    <property type="entry name" value="GH18_Domain-Containing"/>
</dbReference>
<evidence type="ECO:0000256" key="4">
    <source>
        <dbReference type="ARBA" id="ARBA00022801"/>
    </source>
</evidence>
<comment type="subcellular location">
    <subcellularLocation>
        <location evidence="1">Lysosome</location>
    </subcellularLocation>
</comment>
<dbReference type="GO" id="GO:0016798">
    <property type="term" value="F:hydrolase activity, acting on glycosyl bonds"/>
    <property type="evidence" value="ECO:0007669"/>
    <property type="project" value="UniProtKB-KW"/>
</dbReference>
<dbReference type="SUPFAM" id="SSF51445">
    <property type="entry name" value="(Trans)glycosidases"/>
    <property type="match status" value="1"/>
</dbReference>
<comment type="function">
    <text evidence="8">Involved in the degradation of asparagine-linked glycoproteins. Hydrolyze of N-acetyl-beta-D-glucosamine (1-4)N-acetylglucosamine chitobiose core from the reducing end of the bond, it requires prior cleavage by glycosylasparaginase.</text>
</comment>
<keyword evidence="7" id="KW-0326">Glycosidase</keyword>
<sequence>SYKDKLYIWGGYNSIEGNHYNDFYEYSPETQTWAQLKPNGMQPKVRRRQCCVVIGSKMYLFGGTSPISATIQATLNAIDIDQYGTTLVDQNDLFVLDFTPTLKTLCLLSLANLRVKIDNLPSNLREDLELLNRTNRDTQRPTDESEKRISSSSCPCENQTLCQPLQIGDRKEKIAFQVDKSNWLQYDWSQLTTIALFTELDPQLLCYAHARNVRLVWAANFPVDQLLNDTANDIWINEQVEKVRSTYTDGVNVDMEDSILDKTPQVKLFTELVRNLTNRMHETIPGSQVTVDVAWSPSCIDLRCYDYVGLSQASDWLFVMSYDMRSQIFDTNDCIASANSPIHLVSNGLFNFTRLLDIPVNKLVLGVPWYCYDYRCLSLDDKNICQIEHVPFRGAPCSDAGGREKDYSECRRLLRTKSTTGRLWNDTYKSAYFNYMDTDFNFHQIWMDDPESLGYKYQIANSLELRGVGMWNVDALDYSNSTEEGIQDTKNMWNAMKQFHT</sequence>
<evidence type="ECO:0000313" key="14">
    <source>
        <dbReference type="Proteomes" id="UP000677228"/>
    </source>
</evidence>
<dbReference type="FunFam" id="3.20.20.80:FF:000250">
    <property type="entry name" value="Probable di-N-acetylchitobiase 1"/>
    <property type="match status" value="1"/>
</dbReference>
<keyword evidence="6" id="KW-0458">Lysosome</keyword>
<dbReference type="InterPro" id="IPR011583">
    <property type="entry name" value="Chitinase_II/V-like_cat"/>
</dbReference>
<dbReference type="PANTHER" id="PTHR46290">
    <property type="entry name" value="DI-N-ACETYLCHITOBIASE"/>
    <property type="match status" value="1"/>
</dbReference>
<dbReference type="GO" id="GO:0008061">
    <property type="term" value="F:chitin binding"/>
    <property type="evidence" value="ECO:0007669"/>
    <property type="project" value="InterPro"/>
</dbReference>
<evidence type="ECO:0000256" key="7">
    <source>
        <dbReference type="ARBA" id="ARBA00023295"/>
    </source>
</evidence>
<dbReference type="GO" id="GO:0009313">
    <property type="term" value="P:oligosaccharide catabolic process"/>
    <property type="evidence" value="ECO:0007669"/>
    <property type="project" value="TreeGrafter"/>
</dbReference>
<dbReference type="SMART" id="SM00636">
    <property type="entry name" value="Glyco_18"/>
    <property type="match status" value="1"/>
</dbReference>
<dbReference type="Gene3D" id="2.120.10.80">
    <property type="entry name" value="Kelch-type beta propeller"/>
    <property type="match status" value="1"/>
</dbReference>
<proteinExistence type="inferred from homology"/>
<evidence type="ECO:0000256" key="9">
    <source>
        <dbReference type="ARBA" id="ARBA00074174"/>
    </source>
</evidence>
<feature type="region of interest" description="Disordered" evidence="10">
    <location>
        <begin position="135"/>
        <end position="154"/>
    </location>
</feature>
<dbReference type="InterPro" id="IPR015915">
    <property type="entry name" value="Kelch-typ_b-propeller"/>
</dbReference>
<protein>
    <recommendedName>
        <fullName evidence="9">Di-N-acetylchitobiase</fullName>
    </recommendedName>
</protein>
<keyword evidence="3" id="KW-0732">Signal</keyword>
<dbReference type="Pfam" id="PF00704">
    <property type="entry name" value="Glyco_hydro_18"/>
    <property type="match status" value="1"/>
</dbReference>
<comment type="caution">
    <text evidence="12">The sequence shown here is derived from an EMBL/GenBank/DDBJ whole genome shotgun (WGS) entry which is preliminary data.</text>
</comment>
<evidence type="ECO:0000256" key="3">
    <source>
        <dbReference type="ARBA" id="ARBA00022729"/>
    </source>
</evidence>
<dbReference type="InterPro" id="IPR017853">
    <property type="entry name" value="GH"/>
</dbReference>
<dbReference type="Pfam" id="PF24681">
    <property type="entry name" value="Kelch_KLHDC2_KLHL20_DRC7"/>
    <property type="match status" value="1"/>
</dbReference>
<evidence type="ECO:0000313" key="12">
    <source>
        <dbReference type="EMBL" id="CAF0930618.1"/>
    </source>
</evidence>
<dbReference type="Proteomes" id="UP000677228">
    <property type="component" value="Unassembled WGS sequence"/>
</dbReference>
<dbReference type="SUPFAM" id="SSF117281">
    <property type="entry name" value="Kelch motif"/>
    <property type="match status" value="1"/>
</dbReference>
<comment type="similarity">
    <text evidence="2">Belongs to the glycosyl hydrolase 18 family.</text>
</comment>
<reference evidence="12" key="1">
    <citation type="submission" date="2021-02" db="EMBL/GenBank/DDBJ databases">
        <authorList>
            <person name="Nowell W R."/>
        </authorList>
    </citation>
    <scope>NUCLEOTIDE SEQUENCE</scope>
</reference>
<evidence type="ECO:0000256" key="8">
    <source>
        <dbReference type="ARBA" id="ARBA00055477"/>
    </source>
</evidence>
<dbReference type="Gene3D" id="3.10.50.10">
    <property type="match status" value="1"/>
</dbReference>
<dbReference type="InterPro" id="IPR001223">
    <property type="entry name" value="Glyco_hydro18_cat"/>
</dbReference>
<dbReference type="PROSITE" id="PS51910">
    <property type="entry name" value="GH18_2"/>
    <property type="match status" value="1"/>
</dbReference>
<feature type="domain" description="GH18" evidence="11">
    <location>
        <begin position="111"/>
        <end position="501"/>
    </location>
</feature>
<dbReference type="PANTHER" id="PTHR46290:SF1">
    <property type="entry name" value="DI-N-ACETYLCHITOBIASE"/>
    <property type="match status" value="1"/>
</dbReference>